<evidence type="ECO:0000313" key="6">
    <source>
        <dbReference type="EMBL" id="BBB91983.1"/>
    </source>
</evidence>
<dbReference type="GO" id="GO:0005737">
    <property type="term" value="C:cytoplasm"/>
    <property type="evidence" value="ECO:0007669"/>
    <property type="project" value="TreeGrafter"/>
</dbReference>
<proteinExistence type="inferred from homology"/>
<dbReference type="EC" id="1.8.4.11" evidence="4"/>
<feature type="domain" description="Peptide methionine sulphoxide reductase MsrA" evidence="5">
    <location>
        <begin position="3"/>
        <end position="153"/>
    </location>
</feature>
<evidence type="ECO:0000313" key="7">
    <source>
        <dbReference type="Proteomes" id="UP000276437"/>
    </source>
</evidence>
<evidence type="ECO:0000256" key="1">
    <source>
        <dbReference type="ARBA" id="ARBA00023002"/>
    </source>
</evidence>
<evidence type="ECO:0000256" key="4">
    <source>
        <dbReference type="HAMAP-Rule" id="MF_01401"/>
    </source>
</evidence>
<keyword evidence="7" id="KW-1185">Reference proteome</keyword>
<protein>
    <recommendedName>
        <fullName evidence="4">Peptide methionine sulfoxide reductase MsrA</fullName>
        <shortName evidence="4">Protein-methionine-S-oxide reductase</shortName>
        <ecNumber evidence="4">1.8.4.11</ecNumber>
    </recommendedName>
    <alternativeName>
        <fullName evidence="4">Peptide-methionine (S)-S-oxide reductase</fullName>
        <shortName evidence="4">Peptide Met(O) reductase</shortName>
    </alternativeName>
</protein>
<evidence type="ECO:0000256" key="3">
    <source>
        <dbReference type="ARBA" id="ARBA00048782"/>
    </source>
</evidence>
<dbReference type="InterPro" id="IPR050162">
    <property type="entry name" value="MsrA_MetSO_reductase"/>
</dbReference>
<dbReference type="GO" id="GO:0008113">
    <property type="term" value="F:peptide-methionine (S)-S-oxide reductase activity"/>
    <property type="evidence" value="ECO:0007669"/>
    <property type="project" value="UniProtKB-UniRule"/>
</dbReference>
<dbReference type="InterPro" id="IPR002569">
    <property type="entry name" value="Met_Sox_Rdtase_MsrA_dom"/>
</dbReference>
<dbReference type="PANTHER" id="PTHR42799:SF2">
    <property type="entry name" value="MITOCHONDRIAL PEPTIDE METHIONINE SULFOXIDE REDUCTASE"/>
    <property type="match status" value="1"/>
</dbReference>
<name>A0A348ALN5_9FIRM</name>
<dbReference type="GO" id="GO:0034599">
    <property type="term" value="P:cellular response to oxidative stress"/>
    <property type="evidence" value="ECO:0007669"/>
    <property type="project" value="TreeGrafter"/>
</dbReference>
<keyword evidence="1 4" id="KW-0560">Oxidoreductase</keyword>
<dbReference type="Proteomes" id="UP000276437">
    <property type="component" value="Chromosome"/>
</dbReference>
<dbReference type="KEGG" id="mana:MAMMFC1_02668"/>
<dbReference type="PANTHER" id="PTHR42799">
    <property type="entry name" value="MITOCHONDRIAL PEPTIDE METHIONINE SULFOXIDE REDUCTASE"/>
    <property type="match status" value="1"/>
</dbReference>
<comment type="function">
    <text evidence="4">Has an important function as a repair enzyme for proteins that have been inactivated by oxidation. Catalyzes the reversible oxidation-reduction of methionine sulfoxide in proteins to methionine.</text>
</comment>
<dbReference type="EMBL" id="AP018449">
    <property type="protein sequence ID" value="BBB91983.1"/>
    <property type="molecule type" value="Genomic_DNA"/>
</dbReference>
<dbReference type="OrthoDB" id="4174719at2"/>
<comment type="catalytic activity">
    <reaction evidence="3 4">
        <text>[thioredoxin]-disulfide + L-methionine + H2O = L-methionine (S)-S-oxide + [thioredoxin]-dithiol</text>
        <dbReference type="Rhea" id="RHEA:19993"/>
        <dbReference type="Rhea" id="RHEA-COMP:10698"/>
        <dbReference type="Rhea" id="RHEA-COMP:10700"/>
        <dbReference type="ChEBI" id="CHEBI:15377"/>
        <dbReference type="ChEBI" id="CHEBI:29950"/>
        <dbReference type="ChEBI" id="CHEBI:50058"/>
        <dbReference type="ChEBI" id="CHEBI:57844"/>
        <dbReference type="ChEBI" id="CHEBI:58772"/>
        <dbReference type="EC" id="1.8.4.11"/>
    </reaction>
</comment>
<evidence type="ECO:0000259" key="5">
    <source>
        <dbReference type="Pfam" id="PF01625"/>
    </source>
</evidence>
<reference evidence="6 7" key="1">
    <citation type="journal article" date="2018" name="Int. J. Syst. Evol. Microbiol.">
        <title>Methylomusa anaerophila gen. nov., sp. nov., an anaerobic methanol-utilizing bacterium isolated from a microbial fuel cell.</title>
        <authorList>
            <person name="Amano N."/>
            <person name="Yamamuro A."/>
            <person name="Miyahara M."/>
            <person name="Kouzuma A."/>
            <person name="Abe T."/>
            <person name="Watanabe K."/>
        </authorList>
    </citation>
    <scope>NUCLEOTIDE SEQUENCE [LARGE SCALE GENOMIC DNA]</scope>
    <source>
        <strain evidence="6 7">MMFC1</strain>
    </source>
</reference>
<dbReference type="HAMAP" id="MF_01401">
    <property type="entry name" value="MsrA"/>
    <property type="match status" value="1"/>
</dbReference>
<dbReference type="SUPFAM" id="SSF55068">
    <property type="entry name" value="Peptide methionine sulfoxide reductase"/>
    <property type="match status" value="1"/>
</dbReference>
<dbReference type="InterPro" id="IPR036509">
    <property type="entry name" value="Met_Sox_Rdtase_MsrA_sf"/>
</dbReference>
<dbReference type="AlphaFoldDB" id="A0A348ALN5"/>
<dbReference type="Gene3D" id="3.30.1060.10">
    <property type="entry name" value="Peptide methionine sulphoxide reductase MsrA"/>
    <property type="match status" value="1"/>
</dbReference>
<sequence length="167" mass="19105">MKKIWLAGGCFWGVEAYFQQLKGVLATIVGYGQGNVENPSYRQVCSGLTGHTEVCEVTYDESVLSLRGVLEHFFRIIDPTALNRQGPDRGTQYRTGVYFTDEGDRQVMMDYIAAIRSRYREPIVVEVEPLRNFYPAEEYHQDYLGKTPGGYCHVNLNLARPEERKLI</sequence>
<comment type="catalytic activity">
    <reaction evidence="2 4">
        <text>L-methionyl-[protein] + [thioredoxin]-disulfide + H2O = L-methionyl-(S)-S-oxide-[protein] + [thioredoxin]-dithiol</text>
        <dbReference type="Rhea" id="RHEA:14217"/>
        <dbReference type="Rhea" id="RHEA-COMP:10698"/>
        <dbReference type="Rhea" id="RHEA-COMP:10700"/>
        <dbReference type="Rhea" id="RHEA-COMP:12313"/>
        <dbReference type="Rhea" id="RHEA-COMP:12315"/>
        <dbReference type="ChEBI" id="CHEBI:15377"/>
        <dbReference type="ChEBI" id="CHEBI:16044"/>
        <dbReference type="ChEBI" id="CHEBI:29950"/>
        <dbReference type="ChEBI" id="CHEBI:44120"/>
        <dbReference type="ChEBI" id="CHEBI:50058"/>
        <dbReference type="EC" id="1.8.4.11"/>
    </reaction>
</comment>
<dbReference type="GO" id="GO:0033744">
    <property type="term" value="F:L-methionine:thioredoxin-disulfide S-oxidoreductase activity"/>
    <property type="evidence" value="ECO:0007669"/>
    <property type="project" value="RHEA"/>
</dbReference>
<evidence type="ECO:0000256" key="2">
    <source>
        <dbReference type="ARBA" id="ARBA00047806"/>
    </source>
</evidence>
<gene>
    <name evidence="6" type="primary">msrAB</name>
    <name evidence="4" type="synonym">msrA</name>
    <name evidence="6" type="ORF">MAMMFC1_02668</name>
</gene>
<organism evidence="6 7">
    <name type="scientific">Methylomusa anaerophila</name>
    <dbReference type="NCBI Taxonomy" id="1930071"/>
    <lineage>
        <taxon>Bacteria</taxon>
        <taxon>Bacillati</taxon>
        <taxon>Bacillota</taxon>
        <taxon>Negativicutes</taxon>
        <taxon>Selenomonadales</taxon>
        <taxon>Sporomusaceae</taxon>
        <taxon>Methylomusa</taxon>
    </lineage>
</organism>
<dbReference type="NCBIfam" id="TIGR00401">
    <property type="entry name" value="msrA"/>
    <property type="match status" value="1"/>
</dbReference>
<dbReference type="Pfam" id="PF01625">
    <property type="entry name" value="PMSR"/>
    <property type="match status" value="1"/>
</dbReference>
<accession>A0A348ALN5</accession>
<dbReference type="RefSeq" id="WP_126308935.1">
    <property type="nucleotide sequence ID" value="NZ_AP018449.1"/>
</dbReference>
<comment type="similarity">
    <text evidence="4">Belongs to the MsrA Met sulfoxide reductase family.</text>
</comment>
<feature type="active site" evidence="4">
    <location>
        <position position="10"/>
    </location>
</feature>